<sequence>MKFFLKVHQCSMRFDALLDRWGYSLVGLLVRGFVGWQFFKSGLVKVQDWESTLSLFREEYNVPLLPPEIAAVLGAGGELVLPIFLLLGLFSRPVAMGLLAVNLMAVVSYPQLWSFECPAAINDHFYWGILLLILFAKGVGEFSLDSVLQKRFKIPTTA</sequence>
<keyword evidence="4 7" id="KW-0812">Transmembrane</keyword>
<evidence type="ECO:0000313" key="8">
    <source>
        <dbReference type="EMBL" id="WMW81980.1"/>
    </source>
</evidence>
<keyword evidence="6 7" id="KW-0472">Membrane</keyword>
<evidence type="ECO:0000256" key="7">
    <source>
        <dbReference type="SAM" id="Phobius"/>
    </source>
</evidence>
<organism evidence="8 9">
    <name type="scientific">Undibacterium cyanobacteriorum</name>
    <dbReference type="NCBI Taxonomy" id="3073561"/>
    <lineage>
        <taxon>Bacteria</taxon>
        <taxon>Pseudomonadati</taxon>
        <taxon>Pseudomonadota</taxon>
        <taxon>Betaproteobacteria</taxon>
        <taxon>Burkholderiales</taxon>
        <taxon>Oxalobacteraceae</taxon>
        <taxon>Undibacterium</taxon>
    </lineage>
</organism>
<feature type="transmembrane region" description="Helical" evidence="7">
    <location>
        <begin position="21"/>
        <end position="39"/>
    </location>
</feature>
<feature type="transmembrane region" description="Helical" evidence="7">
    <location>
        <begin position="94"/>
        <end position="113"/>
    </location>
</feature>
<accession>A0ABY9RL84</accession>
<feature type="transmembrane region" description="Helical" evidence="7">
    <location>
        <begin position="125"/>
        <end position="144"/>
    </location>
</feature>
<dbReference type="EMBL" id="CP133720">
    <property type="protein sequence ID" value="WMW81980.1"/>
    <property type="molecule type" value="Genomic_DNA"/>
</dbReference>
<evidence type="ECO:0000256" key="2">
    <source>
        <dbReference type="ARBA" id="ARBA00006679"/>
    </source>
</evidence>
<evidence type="ECO:0000256" key="5">
    <source>
        <dbReference type="ARBA" id="ARBA00022989"/>
    </source>
</evidence>
<name>A0ABY9RL84_9BURK</name>
<dbReference type="RefSeq" id="WP_309483457.1">
    <property type="nucleotide sequence ID" value="NZ_CP133720.1"/>
</dbReference>
<dbReference type="InterPro" id="IPR051907">
    <property type="entry name" value="DoxX-like_oxidoreductase"/>
</dbReference>
<dbReference type="PANTHER" id="PTHR33452:SF1">
    <property type="entry name" value="INNER MEMBRANE PROTEIN YPHA-RELATED"/>
    <property type="match status" value="1"/>
</dbReference>
<evidence type="ECO:0000256" key="3">
    <source>
        <dbReference type="ARBA" id="ARBA00022475"/>
    </source>
</evidence>
<reference evidence="8" key="1">
    <citation type="submission" date="2023-09" db="EMBL/GenBank/DDBJ databases">
        <title>Undibacterium sp. 20NA77.5 isolated from freshwater.</title>
        <authorList>
            <person name="Le V."/>
            <person name="Ko S.-R."/>
            <person name="Ahn C.-Y."/>
            <person name="Oh H.-M."/>
        </authorList>
    </citation>
    <scope>NUCLEOTIDE SEQUENCE</scope>
    <source>
        <strain evidence="8">20NA77.5</strain>
    </source>
</reference>
<comment type="subcellular location">
    <subcellularLocation>
        <location evidence="1">Cell membrane</location>
        <topology evidence="1">Multi-pass membrane protein</topology>
    </subcellularLocation>
</comment>
<dbReference type="InterPro" id="IPR032808">
    <property type="entry name" value="DoxX"/>
</dbReference>
<keyword evidence="5 7" id="KW-1133">Transmembrane helix</keyword>
<comment type="similarity">
    <text evidence="2">Belongs to the DoxX family.</text>
</comment>
<proteinExistence type="inferred from homology"/>
<keyword evidence="9" id="KW-1185">Reference proteome</keyword>
<dbReference type="Proteomes" id="UP001181355">
    <property type="component" value="Chromosome"/>
</dbReference>
<evidence type="ECO:0000256" key="1">
    <source>
        <dbReference type="ARBA" id="ARBA00004651"/>
    </source>
</evidence>
<evidence type="ECO:0000256" key="6">
    <source>
        <dbReference type="ARBA" id="ARBA00023136"/>
    </source>
</evidence>
<keyword evidence="3" id="KW-1003">Cell membrane</keyword>
<dbReference type="Pfam" id="PF07681">
    <property type="entry name" value="DoxX"/>
    <property type="match status" value="1"/>
</dbReference>
<feature type="transmembrane region" description="Helical" evidence="7">
    <location>
        <begin position="69"/>
        <end position="87"/>
    </location>
</feature>
<evidence type="ECO:0000256" key="4">
    <source>
        <dbReference type="ARBA" id="ARBA00022692"/>
    </source>
</evidence>
<protein>
    <submittedName>
        <fullName evidence="8">DoxX family protein</fullName>
    </submittedName>
</protein>
<evidence type="ECO:0000313" key="9">
    <source>
        <dbReference type="Proteomes" id="UP001181355"/>
    </source>
</evidence>
<dbReference type="PANTHER" id="PTHR33452">
    <property type="entry name" value="OXIDOREDUCTASE CATD-RELATED"/>
    <property type="match status" value="1"/>
</dbReference>
<gene>
    <name evidence="8" type="ORF">RF679_06755</name>
</gene>